<reference evidence="10" key="1">
    <citation type="submission" date="2015-09" db="EMBL/GenBank/DDBJ databases">
        <authorList>
            <person name="Fill T.P."/>
            <person name="Baretta J.F."/>
            <person name="de Almeida L.G."/>
            <person name="Rocha M."/>
            <person name="de Souza D.H."/>
            <person name="Malavazi I."/>
            <person name="Cerdeira L.T."/>
            <person name="Hong H."/>
            <person name="Samborskyy M."/>
            <person name="de Vasconcelos A.T."/>
            <person name="Leadlay P."/>
            <person name="Rodrigues-Filho E."/>
        </authorList>
    </citation>
    <scope>NUCLEOTIDE SEQUENCE [LARGE SCALE GENOMIC DNA]</scope>
    <source>
        <strain evidence="10">LaBioMMi 136</strain>
    </source>
</reference>
<evidence type="ECO:0000256" key="3">
    <source>
        <dbReference type="ARBA" id="ARBA00022448"/>
    </source>
</evidence>
<sequence length="353" mass="39357">MGPITDLCESSNKQRFTCNGAKVIYNASMIWGTIDPQRMFQSSQTYNGHVYFLLTEEIGIRYINVLISFNAAFNIPPANPTQYSLWFIFGFVINYLIRKCAFDLWKRYNYLLQAAMDTGTAIARIIICFDLGYHSITFDWWGNIVVILEEDLVNFDQLYAAQRETLALIEKLFLFGCFSAFSRLLEYFTDKCTAVGIFSLRRFSPMSGGSTRFLTCLPNSSFPLMQLNTALRIQGEATVTAGVSKPAQYNVDIKRLNDESQAGSESGRAECSRFESGMKPIFTRSGGPYRVALLGHSACDSLGSMLFKAATPTSHRCIEPGRPSQAEEDCVLFYIASAVGSVVGTDLQAGGYR</sequence>
<gene>
    <name evidence="9" type="ORF">PEBR_20095</name>
</gene>
<keyword evidence="6" id="KW-0653">Protein transport</keyword>
<name>A0A1S9RPK6_PENBI</name>
<dbReference type="GO" id="GO:0016020">
    <property type="term" value="C:membrane"/>
    <property type="evidence" value="ECO:0007669"/>
    <property type="project" value="UniProtKB-SubCell"/>
</dbReference>
<evidence type="ECO:0000313" key="10">
    <source>
        <dbReference type="Proteomes" id="UP000190744"/>
    </source>
</evidence>
<accession>A0A1S9RPK6</accession>
<keyword evidence="4" id="KW-0812">Transmembrane</keyword>
<dbReference type="PANTHER" id="PTHR22601">
    <property type="entry name" value="ISP4 LIKE PROTEIN"/>
    <property type="match status" value="1"/>
</dbReference>
<keyword evidence="8" id="KW-0472">Membrane</keyword>
<evidence type="ECO:0000256" key="8">
    <source>
        <dbReference type="ARBA" id="ARBA00023136"/>
    </source>
</evidence>
<dbReference type="AlphaFoldDB" id="A0A1S9RPK6"/>
<dbReference type="InterPro" id="IPR004648">
    <property type="entry name" value="Oligpept_transpt"/>
</dbReference>
<evidence type="ECO:0000256" key="2">
    <source>
        <dbReference type="ARBA" id="ARBA00008807"/>
    </source>
</evidence>
<dbReference type="Proteomes" id="UP000190744">
    <property type="component" value="Unassembled WGS sequence"/>
</dbReference>
<evidence type="ECO:0000256" key="1">
    <source>
        <dbReference type="ARBA" id="ARBA00004141"/>
    </source>
</evidence>
<keyword evidence="3" id="KW-0813">Transport</keyword>
<dbReference type="Pfam" id="PF03169">
    <property type="entry name" value="OPT"/>
    <property type="match status" value="1"/>
</dbReference>
<protein>
    <submittedName>
        <fullName evidence="9">Uncharacterized protein</fullName>
    </submittedName>
</protein>
<dbReference type="InterPro" id="IPR004813">
    <property type="entry name" value="OPT"/>
</dbReference>
<evidence type="ECO:0000256" key="5">
    <source>
        <dbReference type="ARBA" id="ARBA00022856"/>
    </source>
</evidence>
<keyword evidence="7" id="KW-1133">Transmembrane helix</keyword>
<evidence type="ECO:0000256" key="7">
    <source>
        <dbReference type="ARBA" id="ARBA00022989"/>
    </source>
</evidence>
<dbReference type="GO" id="GO:0035673">
    <property type="term" value="F:oligopeptide transmembrane transporter activity"/>
    <property type="evidence" value="ECO:0007669"/>
    <property type="project" value="InterPro"/>
</dbReference>
<dbReference type="EMBL" id="LJBN01000124">
    <property type="protein sequence ID" value="OOQ87447.1"/>
    <property type="molecule type" value="Genomic_DNA"/>
</dbReference>
<keyword evidence="5" id="KW-0571">Peptide transport</keyword>
<evidence type="ECO:0000256" key="6">
    <source>
        <dbReference type="ARBA" id="ARBA00022927"/>
    </source>
</evidence>
<comment type="subcellular location">
    <subcellularLocation>
        <location evidence="1">Membrane</location>
        <topology evidence="1">Multi-pass membrane protein</topology>
    </subcellularLocation>
</comment>
<evidence type="ECO:0000313" key="9">
    <source>
        <dbReference type="EMBL" id="OOQ87447.1"/>
    </source>
</evidence>
<comment type="caution">
    <text evidence="9">The sequence shown here is derived from an EMBL/GenBank/DDBJ whole genome shotgun (WGS) entry which is preliminary data.</text>
</comment>
<organism evidence="9 10">
    <name type="scientific">Penicillium brasilianum</name>
    <dbReference type="NCBI Taxonomy" id="104259"/>
    <lineage>
        <taxon>Eukaryota</taxon>
        <taxon>Fungi</taxon>
        <taxon>Dikarya</taxon>
        <taxon>Ascomycota</taxon>
        <taxon>Pezizomycotina</taxon>
        <taxon>Eurotiomycetes</taxon>
        <taxon>Eurotiomycetidae</taxon>
        <taxon>Eurotiales</taxon>
        <taxon>Aspergillaceae</taxon>
        <taxon>Penicillium</taxon>
    </lineage>
</organism>
<comment type="similarity">
    <text evidence="2">Belongs to the oligopeptide OPT transporter family.</text>
</comment>
<dbReference type="GO" id="GO:0015031">
    <property type="term" value="P:protein transport"/>
    <property type="evidence" value="ECO:0007669"/>
    <property type="project" value="UniProtKB-KW"/>
</dbReference>
<evidence type="ECO:0000256" key="4">
    <source>
        <dbReference type="ARBA" id="ARBA00022692"/>
    </source>
</evidence>
<proteinExistence type="inferred from homology"/>